<dbReference type="Pfam" id="PF21365">
    <property type="entry name" value="Glyco_hydro_31_3rd"/>
    <property type="match status" value="1"/>
</dbReference>
<evidence type="ECO:0000256" key="3">
    <source>
        <dbReference type="ARBA" id="ARBA00023295"/>
    </source>
</evidence>
<dbReference type="InterPro" id="IPR048395">
    <property type="entry name" value="Glyco_hydro_31_C"/>
</dbReference>
<comment type="similarity">
    <text evidence="1 4">Belongs to the glycosyl hydrolase 31 family.</text>
</comment>
<dbReference type="CTD" id="43072"/>
<protein>
    <submittedName>
        <fullName evidence="9">Myogenesis-regulating glycosidase</fullName>
    </submittedName>
</protein>
<dbReference type="CDD" id="cd06592">
    <property type="entry name" value="GH31_NET37"/>
    <property type="match status" value="1"/>
</dbReference>
<dbReference type="KEGG" id="pbar:105433040"/>
<dbReference type="RefSeq" id="XP_011646420.1">
    <property type="nucleotide sequence ID" value="XM_011648118.2"/>
</dbReference>
<feature type="chain" id="PRO_5026895878" evidence="5">
    <location>
        <begin position="28"/>
        <end position="657"/>
    </location>
</feature>
<dbReference type="SUPFAM" id="SSF51445">
    <property type="entry name" value="(Trans)glycosidases"/>
    <property type="match status" value="1"/>
</dbReference>
<dbReference type="SUPFAM" id="SSF51011">
    <property type="entry name" value="Glycosyl hydrolase domain"/>
    <property type="match status" value="1"/>
</dbReference>
<dbReference type="GO" id="GO:0004553">
    <property type="term" value="F:hydrolase activity, hydrolyzing O-glycosyl compounds"/>
    <property type="evidence" value="ECO:0007669"/>
    <property type="project" value="InterPro"/>
</dbReference>
<evidence type="ECO:0000256" key="1">
    <source>
        <dbReference type="ARBA" id="ARBA00007806"/>
    </source>
</evidence>
<dbReference type="Proteomes" id="UP000504615">
    <property type="component" value="Unplaced"/>
</dbReference>
<accession>A0A6I9WRF2</accession>
<organism evidence="8 9">
    <name type="scientific">Pogonomyrmex barbatus</name>
    <name type="common">red harvester ant</name>
    <dbReference type="NCBI Taxonomy" id="144034"/>
    <lineage>
        <taxon>Eukaryota</taxon>
        <taxon>Metazoa</taxon>
        <taxon>Ecdysozoa</taxon>
        <taxon>Arthropoda</taxon>
        <taxon>Hexapoda</taxon>
        <taxon>Insecta</taxon>
        <taxon>Pterygota</taxon>
        <taxon>Neoptera</taxon>
        <taxon>Endopterygota</taxon>
        <taxon>Hymenoptera</taxon>
        <taxon>Apocrita</taxon>
        <taxon>Aculeata</taxon>
        <taxon>Formicoidea</taxon>
        <taxon>Formicidae</taxon>
        <taxon>Myrmicinae</taxon>
        <taxon>Pogonomyrmex</taxon>
    </lineage>
</organism>
<dbReference type="GO" id="GO:0005975">
    <property type="term" value="P:carbohydrate metabolic process"/>
    <property type="evidence" value="ECO:0007669"/>
    <property type="project" value="InterPro"/>
</dbReference>
<dbReference type="InterPro" id="IPR050985">
    <property type="entry name" value="Alpha-glycosidase_related"/>
</dbReference>
<evidence type="ECO:0000256" key="2">
    <source>
        <dbReference type="ARBA" id="ARBA00022801"/>
    </source>
</evidence>
<dbReference type="InterPro" id="IPR013780">
    <property type="entry name" value="Glyco_hydro_b"/>
</dbReference>
<keyword evidence="5" id="KW-0732">Signal</keyword>
<feature type="signal peptide" evidence="5">
    <location>
        <begin position="1"/>
        <end position="27"/>
    </location>
</feature>
<feature type="domain" description="Glycoside hydrolase family 31 TIM barrel" evidence="6">
    <location>
        <begin position="257"/>
        <end position="552"/>
    </location>
</feature>
<keyword evidence="2 4" id="KW-0378">Hydrolase</keyword>
<dbReference type="OrthoDB" id="10070917at2759"/>
<evidence type="ECO:0000259" key="7">
    <source>
        <dbReference type="Pfam" id="PF21365"/>
    </source>
</evidence>
<keyword evidence="8" id="KW-1185">Reference proteome</keyword>
<keyword evidence="3 4" id="KW-0326">Glycosidase</keyword>
<evidence type="ECO:0000313" key="8">
    <source>
        <dbReference type="Proteomes" id="UP000504615"/>
    </source>
</evidence>
<dbReference type="AlphaFoldDB" id="A0A6I9WRF2"/>
<reference evidence="9" key="1">
    <citation type="submission" date="2025-08" db="UniProtKB">
        <authorList>
            <consortium name="RefSeq"/>
        </authorList>
    </citation>
    <scope>IDENTIFICATION</scope>
</reference>
<sequence>MQSLERSAMRSLITVVFFIAIALVCEGFDITLQHGILHGEEEENNVINLKIMRNESETMMTSILYASTSLTMQQSSSVIEQNGDKNKVSTESIVYTDFNYDDDTSLTVTITRKIFNDPAGEIIDCFEFDDDTQWFGGPQHRYQYWPVQDMVFEEEPYLPTHPQNMAITERYWLSSKGIFIYVNETSPLFLDQNNYRDKHLCLIAKKKAPYQHEDFELVYTIGIFPDPKAAHQYAVKNFLGRPQKYPDEQMIRYPIWSTWARYKVNVSEKVVESYADQIKANGFKNSQIEIDDNWETCYGSAEFDLVKFPNISALVERLKTEKGINRVTLWIHPFINQECKPAYDNALEKSYFVKNTNGSVKMTWWQGKEAAAIDFTNPAAVTWWVERLEKLLSLGIDSFKFDAGEVSWLPQVPKLNGSLDVQPGIYTKQYVNTLATNFNDSIEVRVGWRSQELPIFVRMIDKDSRWTWNNGLPTLITTLLQMNLNGYVYVLPDMIGGNGYLDGSLNGTEFPSKELFIRWLQANVFMPSLQYSFVPWDYDNETIKICKRYTEMHDQYTEEILCAMKEAIDKGTPVNPPIWWLDPTDTEAHKINDEYLLGEDILVAPIVERSLTKRDIYLPSGEWKDMNKENTIYMGPGWLKDYSVPIDILPYFKKIKN</sequence>
<dbReference type="PANTHER" id="PTHR43053">
    <property type="entry name" value="GLYCOSIDASE FAMILY 31"/>
    <property type="match status" value="1"/>
</dbReference>
<dbReference type="InterPro" id="IPR000322">
    <property type="entry name" value="Glyco_hydro_31_TIM"/>
</dbReference>
<evidence type="ECO:0000256" key="4">
    <source>
        <dbReference type="RuleBase" id="RU361185"/>
    </source>
</evidence>
<evidence type="ECO:0000259" key="6">
    <source>
        <dbReference type="Pfam" id="PF01055"/>
    </source>
</evidence>
<gene>
    <name evidence="9" type="primary">LOC105433040</name>
</gene>
<feature type="domain" description="Glycosyl hydrolase family 31 C-terminal" evidence="7">
    <location>
        <begin position="571"/>
        <end position="652"/>
    </location>
</feature>
<dbReference type="Gene3D" id="3.20.20.80">
    <property type="entry name" value="Glycosidases"/>
    <property type="match status" value="1"/>
</dbReference>
<dbReference type="InterPro" id="IPR017853">
    <property type="entry name" value="GH"/>
</dbReference>
<dbReference type="Pfam" id="PF01055">
    <property type="entry name" value="Glyco_hydro_31_2nd"/>
    <property type="match status" value="1"/>
</dbReference>
<evidence type="ECO:0000256" key="5">
    <source>
        <dbReference type="SAM" id="SignalP"/>
    </source>
</evidence>
<dbReference type="Gene3D" id="2.60.40.1180">
    <property type="entry name" value="Golgi alpha-mannosidase II"/>
    <property type="match status" value="1"/>
</dbReference>
<name>A0A6I9WRF2_9HYME</name>
<evidence type="ECO:0000313" key="9">
    <source>
        <dbReference type="RefSeq" id="XP_011646420.1"/>
    </source>
</evidence>
<dbReference type="GeneID" id="105433040"/>
<dbReference type="PANTHER" id="PTHR43053:SF4">
    <property type="entry name" value="MYOGENESIS-REGULATING GLYCOSIDASE"/>
    <property type="match status" value="1"/>
</dbReference>
<proteinExistence type="inferred from homology"/>